<proteinExistence type="predicted"/>
<organism evidence="2 3">
    <name type="scientific">Stylosanthes scabra</name>
    <dbReference type="NCBI Taxonomy" id="79078"/>
    <lineage>
        <taxon>Eukaryota</taxon>
        <taxon>Viridiplantae</taxon>
        <taxon>Streptophyta</taxon>
        <taxon>Embryophyta</taxon>
        <taxon>Tracheophyta</taxon>
        <taxon>Spermatophyta</taxon>
        <taxon>Magnoliopsida</taxon>
        <taxon>eudicotyledons</taxon>
        <taxon>Gunneridae</taxon>
        <taxon>Pentapetalae</taxon>
        <taxon>rosids</taxon>
        <taxon>fabids</taxon>
        <taxon>Fabales</taxon>
        <taxon>Fabaceae</taxon>
        <taxon>Papilionoideae</taxon>
        <taxon>50 kb inversion clade</taxon>
        <taxon>dalbergioids sensu lato</taxon>
        <taxon>Dalbergieae</taxon>
        <taxon>Pterocarpus clade</taxon>
        <taxon>Stylosanthes</taxon>
    </lineage>
</organism>
<evidence type="ECO:0000256" key="1">
    <source>
        <dbReference type="SAM" id="MobiDB-lite"/>
    </source>
</evidence>
<protein>
    <submittedName>
        <fullName evidence="2">Uncharacterized protein</fullName>
    </submittedName>
</protein>
<dbReference type="EMBL" id="JASCZI010151333">
    <property type="protein sequence ID" value="MED6172106.1"/>
    <property type="molecule type" value="Genomic_DNA"/>
</dbReference>
<reference evidence="2 3" key="1">
    <citation type="journal article" date="2023" name="Plants (Basel)">
        <title>Bridging the Gap: Combining Genomics and Transcriptomics Approaches to Understand Stylosanthes scabra, an Orphan Legume from the Brazilian Caatinga.</title>
        <authorList>
            <person name="Ferreira-Neto J.R.C."/>
            <person name="da Silva M.D."/>
            <person name="Binneck E."/>
            <person name="de Melo N.F."/>
            <person name="da Silva R.H."/>
            <person name="de Melo A.L.T.M."/>
            <person name="Pandolfi V."/>
            <person name="Bustamante F.O."/>
            <person name="Brasileiro-Vidal A.C."/>
            <person name="Benko-Iseppon A.M."/>
        </authorList>
    </citation>
    <scope>NUCLEOTIDE SEQUENCE [LARGE SCALE GENOMIC DNA]</scope>
    <source>
        <tissue evidence="2">Leaves</tissue>
    </source>
</reference>
<dbReference type="Proteomes" id="UP001341840">
    <property type="component" value="Unassembled WGS sequence"/>
</dbReference>
<gene>
    <name evidence="2" type="ORF">PIB30_047071</name>
</gene>
<feature type="compositionally biased region" description="Low complexity" evidence="1">
    <location>
        <begin position="11"/>
        <end position="36"/>
    </location>
</feature>
<sequence>MKNSDRPSLFSDTISIRHGSSSSPSLACRSSSLSSLPNKEKCRMNKLNPSEATIKYCEYAIQIPTILMAQVALAQFCSNASPGLQERAAGVSWGLLVSEANSIAIG</sequence>
<evidence type="ECO:0000313" key="3">
    <source>
        <dbReference type="Proteomes" id="UP001341840"/>
    </source>
</evidence>
<keyword evidence="3" id="KW-1185">Reference proteome</keyword>
<evidence type="ECO:0000313" key="2">
    <source>
        <dbReference type="EMBL" id="MED6172106.1"/>
    </source>
</evidence>
<feature type="region of interest" description="Disordered" evidence="1">
    <location>
        <begin position="1"/>
        <end position="38"/>
    </location>
</feature>
<accession>A0ABU6VIJ3</accession>
<name>A0ABU6VIJ3_9FABA</name>
<comment type="caution">
    <text evidence="2">The sequence shown here is derived from an EMBL/GenBank/DDBJ whole genome shotgun (WGS) entry which is preliminary data.</text>
</comment>